<protein>
    <submittedName>
        <fullName evidence="1">Uncharacterized protein</fullName>
    </submittedName>
</protein>
<evidence type="ECO:0000313" key="1">
    <source>
        <dbReference type="EMBL" id="SEP87004.1"/>
    </source>
</evidence>
<dbReference type="EMBL" id="FOFB01000003">
    <property type="protein sequence ID" value="SEP87004.1"/>
    <property type="molecule type" value="Genomic_DNA"/>
</dbReference>
<dbReference type="STRING" id="478744.SAMN05444359_10382"/>
<reference evidence="2" key="1">
    <citation type="submission" date="2016-10" db="EMBL/GenBank/DDBJ databases">
        <authorList>
            <person name="Varghese N."/>
            <person name="Submissions S."/>
        </authorList>
    </citation>
    <scope>NUCLEOTIDE SEQUENCE [LARGE SCALE GENOMIC DNA]</scope>
    <source>
        <strain evidence="2">DSM 24740</strain>
    </source>
</reference>
<evidence type="ECO:0000313" key="2">
    <source>
        <dbReference type="Proteomes" id="UP000199021"/>
    </source>
</evidence>
<proteinExistence type="predicted"/>
<sequence>MCNFQVRLSICTKGYKSKVTFQANSTQPSQSYQSLTPRFYYYRDHRKEEVGLIFQREEVTYSHDRPRYPCPPQPGA</sequence>
<dbReference type="InParanoid" id="A0A1H9BDH6"/>
<keyword evidence="2" id="KW-1185">Reference proteome</keyword>
<accession>A0A1H9BDH6</accession>
<dbReference type="AlphaFoldDB" id="A0A1H9BDH6"/>
<gene>
    <name evidence="1" type="ORF">SAMN05444359_10382</name>
</gene>
<name>A0A1H9BDH6_9BACT</name>
<organism evidence="1 2">
    <name type="scientific">Neolewinella agarilytica</name>
    <dbReference type="NCBI Taxonomy" id="478744"/>
    <lineage>
        <taxon>Bacteria</taxon>
        <taxon>Pseudomonadati</taxon>
        <taxon>Bacteroidota</taxon>
        <taxon>Saprospiria</taxon>
        <taxon>Saprospirales</taxon>
        <taxon>Lewinellaceae</taxon>
        <taxon>Neolewinella</taxon>
    </lineage>
</organism>
<dbReference type="Proteomes" id="UP000199021">
    <property type="component" value="Unassembled WGS sequence"/>
</dbReference>